<dbReference type="Pfam" id="PF12146">
    <property type="entry name" value="Hydrolase_4"/>
    <property type="match status" value="1"/>
</dbReference>
<organism evidence="2 3">
    <name type="scientific">Jimgerdemannia flammicorona</name>
    <dbReference type="NCBI Taxonomy" id="994334"/>
    <lineage>
        <taxon>Eukaryota</taxon>
        <taxon>Fungi</taxon>
        <taxon>Fungi incertae sedis</taxon>
        <taxon>Mucoromycota</taxon>
        <taxon>Mucoromycotina</taxon>
        <taxon>Endogonomycetes</taxon>
        <taxon>Endogonales</taxon>
        <taxon>Endogonaceae</taxon>
        <taxon>Jimgerdemannia</taxon>
    </lineage>
</organism>
<evidence type="ECO:0000313" key="3">
    <source>
        <dbReference type="Proteomes" id="UP000274822"/>
    </source>
</evidence>
<dbReference type="InterPro" id="IPR051044">
    <property type="entry name" value="MAG_DAG_Lipase"/>
</dbReference>
<dbReference type="InterPro" id="IPR022742">
    <property type="entry name" value="Hydrolase_4"/>
</dbReference>
<gene>
    <name evidence="2" type="ORF">BC938DRAFT_476319</name>
</gene>
<name>A0A433QQM7_9FUNG</name>
<evidence type="ECO:0000259" key="1">
    <source>
        <dbReference type="Pfam" id="PF12146"/>
    </source>
</evidence>
<dbReference type="Gene3D" id="3.40.50.1820">
    <property type="entry name" value="alpha/beta hydrolase"/>
    <property type="match status" value="1"/>
</dbReference>
<reference evidence="2 3" key="1">
    <citation type="journal article" date="2018" name="New Phytol.">
        <title>Phylogenomics of Endogonaceae and evolution of mycorrhizas within Mucoromycota.</title>
        <authorList>
            <person name="Chang Y."/>
            <person name="Desiro A."/>
            <person name="Na H."/>
            <person name="Sandor L."/>
            <person name="Lipzen A."/>
            <person name="Clum A."/>
            <person name="Barry K."/>
            <person name="Grigoriev I.V."/>
            <person name="Martin F.M."/>
            <person name="Stajich J.E."/>
            <person name="Smith M.E."/>
            <person name="Bonito G."/>
            <person name="Spatafora J.W."/>
        </authorList>
    </citation>
    <scope>NUCLEOTIDE SEQUENCE [LARGE SCALE GENOMIC DNA]</scope>
    <source>
        <strain evidence="2 3">AD002</strain>
    </source>
</reference>
<dbReference type="SUPFAM" id="SSF53474">
    <property type="entry name" value="alpha/beta-Hydrolases"/>
    <property type="match status" value="1"/>
</dbReference>
<feature type="domain" description="Serine aminopeptidase S33" evidence="1">
    <location>
        <begin position="50"/>
        <end position="284"/>
    </location>
</feature>
<dbReference type="GO" id="GO:0016787">
    <property type="term" value="F:hydrolase activity"/>
    <property type="evidence" value="ECO:0007669"/>
    <property type="project" value="UniProtKB-KW"/>
</dbReference>
<comment type="caution">
    <text evidence="2">The sequence shown here is derived from an EMBL/GenBank/DDBJ whole genome shotgun (WGS) entry which is preliminary data.</text>
</comment>
<dbReference type="Proteomes" id="UP000274822">
    <property type="component" value="Unassembled WGS sequence"/>
</dbReference>
<keyword evidence="2" id="KW-0378">Hydrolase</keyword>
<evidence type="ECO:0000313" key="2">
    <source>
        <dbReference type="EMBL" id="RUS32085.1"/>
    </source>
</evidence>
<dbReference type="InterPro" id="IPR029058">
    <property type="entry name" value="AB_hydrolase_fold"/>
</dbReference>
<accession>A0A433QQM7</accession>
<dbReference type="PANTHER" id="PTHR11614">
    <property type="entry name" value="PHOSPHOLIPASE-RELATED"/>
    <property type="match status" value="1"/>
</dbReference>
<dbReference type="AlphaFoldDB" id="A0A433QQM7"/>
<dbReference type="EMBL" id="RBNJ01002332">
    <property type="protein sequence ID" value="RUS32085.1"/>
    <property type="molecule type" value="Genomic_DNA"/>
</dbReference>
<keyword evidence="3" id="KW-1185">Reference proteome</keyword>
<protein>
    <submittedName>
        <fullName evidence="2">Alpha/Beta hydrolase protein</fullName>
    </submittedName>
</protein>
<proteinExistence type="predicted"/>
<sequence length="308" mass="34159">MSTNEPTIIDEWITSSDGHSIFTKTWKPAGEVRATLVRLFENPTLPSHSLIHGFGEHCARYHHVTSEFAKIGILTHAFDQRGFGETGRKSQSLGVTTGWKNVLRDVDEALVRTKQPDIPQYLFGHSMGGMIVLHYAAYGSHRLDLVDGVIASAPLVTVLGGPPAPVVSLLKVVAEVVPSFQIKTDLPPTYISRCEEQVAKYASDPLVHNLAGLKSAKDMLHNGKALLTKKLTCTITQPLLQAHGTDDKINSFDDSKNAFDLYASTDKTWKTYDGCYHELHNEPEVDRNDVIRIYVEWLDGQIIQNGKK</sequence>